<proteinExistence type="predicted"/>
<keyword evidence="5" id="KW-0378">Hydrolase</keyword>
<evidence type="ECO:0000256" key="3">
    <source>
        <dbReference type="ARBA" id="ARBA00022722"/>
    </source>
</evidence>
<dbReference type="OrthoDB" id="6757812at2759"/>
<dbReference type="SMART" id="SM00343">
    <property type="entry name" value="ZnF_C2HC"/>
    <property type="match status" value="2"/>
</dbReference>
<dbReference type="InterPro" id="IPR036397">
    <property type="entry name" value="RNaseH_sf"/>
</dbReference>
<evidence type="ECO:0000256" key="1">
    <source>
        <dbReference type="ARBA" id="ARBA00022679"/>
    </source>
</evidence>
<evidence type="ECO:0000256" key="4">
    <source>
        <dbReference type="ARBA" id="ARBA00022759"/>
    </source>
</evidence>
<keyword evidence="2" id="KW-0548">Nucleotidyltransferase</keyword>
<dbReference type="CDD" id="cd00303">
    <property type="entry name" value="retropepsin_like"/>
    <property type="match status" value="1"/>
</dbReference>
<dbReference type="InterPro" id="IPR001995">
    <property type="entry name" value="Peptidase_A2_cat"/>
</dbReference>
<dbReference type="PROSITE" id="PS00141">
    <property type="entry name" value="ASP_PROTEASE"/>
    <property type="match status" value="1"/>
</dbReference>
<reference evidence="8 9" key="1">
    <citation type="submission" date="2008-07" db="EMBL/GenBank/DDBJ databases">
        <authorList>
            <person name="El-Sayed N."/>
            <person name="Caler E."/>
            <person name="Inman J."/>
            <person name="Amedeo P."/>
            <person name="Hass B."/>
            <person name="Wortman J."/>
        </authorList>
    </citation>
    <scope>NUCLEOTIDE SEQUENCE [LARGE SCALE GENOMIC DNA]</scope>
    <source>
        <strain evidence="9">ATCC 50983 / TXsc</strain>
    </source>
</reference>
<dbReference type="GO" id="GO:0004190">
    <property type="term" value="F:aspartic-type endopeptidase activity"/>
    <property type="evidence" value="ECO:0007669"/>
    <property type="project" value="InterPro"/>
</dbReference>
<gene>
    <name evidence="8" type="ORF">Pmar_PMAR018374</name>
</gene>
<dbReference type="PANTHER" id="PTHR37984:SF5">
    <property type="entry name" value="PROTEIN NYNRIN-LIKE"/>
    <property type="match status" value="1"/>
</dbReference>
<dbReference type="InterPro" id="IPR001969">
    <property type="entry name" value="Aspartic_peptidase_AS"/>
</dbReference>
<evidence type="ECO:0000313" key="8">
    <source>
        <dbReference type="EMBL" id="EER00491.1"/>
    </source>
</evidence>
<dbReference type="InterPro" id="IPR012337">
    <property type="entry name" value="RNaseH-like_sf"/>
</dbReference>
<keyword evidence="9" id="KW-1185">Reference proteome</keyword>
<dbReference type="SUPFAM" id="SSF53098">
    <property type="entry name" value="Ribonuclease H-like"/>
    <property type="match status" value="1"/>
</dbReference>
<dbReference type="InterPro" id="IPR021109">
    <property type="entry name" value="Peptidase_aspartic_dom_sf"/>
</dbReference>
<dbReference type="InterPro" id="IPR001878">
    <property type="entry name" value="Znf_CCHC"/>
</dbReference>
<dbReference type="GO" id="GO:0006508">
    <property type="term" value="P:proteolysis"/>
    <property type="evidence" value="ECO:0007669"/>
    <property type="project" value="InterPro"/>
</dbReference>
<evidence type="ECO:0000259" key="7">
    <source>
        <dbReference type="PROSITE" id="PS50175"/>
    </source>
</evidence>
<name>C5LS19_PERM5</name>
<sequence length="1370" mass="151611">MAQSSQANTNAIPGVLTAGEQANTYHSTGAVVTTSQQQSVSQVSSSIGGPSNYDIQHNPTAIKTDVTKRPIDQAIKQVRVFIGHPVHDRLKFDPNHSGAYARWRVAFADAIERVPCSRQVATEAVLACLPEPVKGTVERSVHPSDIEKFGHVIIIYALDHTYLTKLELRSVSAAWERICQQPNESVRQYATRFEHCAHVYTALYYTHGLSARDITTKFSDGLRGAREVLGRCLIDPQCQLGYEAYKLALFAFLDNGTPLPDDLTAMMPGQSRSQGSGKGGLKKVDHSQIISICALATKELGIPPDNCLRCGLPSHQANSCRHTQIFKQKERCDRCGRLRTGSEHKCQSKNFKCGRCKRNGHLSGVCRKVINNDSMTSTTQANMSTVATEISDGSELKIIHSSVACASSRTALHDIVGSLPADPVVNLVAGHDAPKTYCPIQGLVDSGANASILNSSTVHFLLANDIIRPPDVKALSPPVSVTFGNNQALSADSVAKVPCFLGSAGTVTISFLVVDGCRPHCLIGRNMFSLLGIRLVSDKGVDIVCNMASAKNSCPTKADSMKALSIVTSVLQDYCFAVNPLKTVGPASVTPFCGLVIESGGRYRPHPSRRVLTEASFDLAWDEFINGTFKAKRKRGAPKVAAAASNLKISSRVSWLKSWCGTFNYFLGHLAKQQLDALHALTDVSKRLQDPAITDEEVEAQSTLVHAAFKSLFDYYLSGIPALYAARDDQAIGTIVLSNANCHGWSAIILRVTTYCPLNNDNCEATQSSLRCRIPNLKEFFPDVNLALHALPLRLVGGKWSPRTATSRSSTWKERAAILLAIDECIGLLEGRVVVIVDNQNVQKEWRSFANDFTGPFLHRWEQFLRVVHDVRWSPRDTSPVWPDALARAISDYGEEREVYDELIDSADNANCHVVDATEDTAPNDDEQPSSGPEQALRHIVPVQLLRRSFDACVVARPFKKVATIPVDPAAARTWLRDVQTNDPTCQRLASLPRSQFTIDNDGLLRYGHRYFLPQRFAHSVIEDIHIFLGHCPLKQTHDSVVKAFYIPGVSRLVQHVVSRCVCQFSAGRRGNVNPIGPPLRSTSRPMKILDCCFLDIVGPLPVSESFSHPFKFIISCMDCCSGYCWFFPTPDITSKTITGILEARLIDQVGVPRVFTVDNARYFTGATLRCIPVASPHRNALLERQHSGLKKSLKALCAEHPESWPAYVTKAQRRINTRSTYGYSPQELFYGFDALTPFSRRFEDVSNTIDEDSVRFEARRRDRERQRMVDSTLNVMEKMRADALSRINPSTYTRQVARRRLFKVGDSVMKWVRNVDPLTPSWRGPLLVQQVLGDSTYKLSDGTVQDSRNMRKYFGKAQNMNPITIAHTQ</sequence>
<dbReference type="GeneID" id="9043565"/>
<dbReference type="EMBL" id="GG685006">
    <property type="protein sequence ID" value="EER00491.1"/>
    <property type="molecule type" value="Genomic_DNA"/>
</dbReference>
<accession>C5LS19</accession>
<evidence type="ECO:0000256" key="2">
    <source>
        <dbReference type="ARBA" id="ARBA00022695"/>
    </source>
</evidence>
<organism evidence="9">
    <name type="scientific">Perkinsus marinus (strain ATCC 50983 / TXsc)</name>
    <dbReference type="NCBI Taxonomy" id="423536"/>
    <lineage>
        <taxon>Eukaryota</taxon>
        <taxon>Sar</taxon>
        <taxon>Alveolata</taxon>
        <taxon>Perkinsozoa</taxon>
        <taxon>Perkinsea</taxon>
        <taxon>Perkinsida</taxon>
        <taxon>Perkinsidae</taxon>
        <taxon>Perkinsus</taxon>
    </lineage>
</organism>
<keyword evidence="4" id="KW-0255">Endonuclease</keyword>
<dbReference type="GO" id="GO:0004519">
    <property type="term" value="F:endonuclease activity"/>
    <property type="evidence" value="ECO:0007669"/>
    <property type="project" value="UniProtKB-KW"/>
</dbReference>
<dbReference type="PANTHER" id="PTHR37984">
    <property type="entry name" value="PROTEIN CBG26694"/>
    <property type="match status" value="1"/>
</dbReference>
<evidence type="ECO:0000313" key="9">
    <source>
        <dbReference type="Proteomes" id="UP000007800"/>
    </source>
</evidence>
<feature type="domain" description="Peptidase A2" evidence="7">
    <location>
        <begin position="440"/>
        <end position="527"/>
    </location>
</feature>
<dbReference type="GO" id="GO:0003676">
    <property type="term" value="F:nucleic acid binding"/>
    <property type="evidence" value="ECO:0007669"/>
    <property type="project" value="InterPro"/>
</dbReference>
<keyword evidence="3" id="KW-0540">Nuclease</keyword>
<keyword evidence="6" id="KW-0695">RNA-directed DNA polymerase</keyword>
<dbReference type="InterPro" id="IPR050951">
    <property type="entry name" value="Retrovirus_Pol_polyprotein"/>
</dbReference>
<evidence type="ECO:0000256" key="5">
    <source>
        <dbReference type="ARBA" id="ARBA00022801"/>
    </source>
</evidence>
<evidence type="ECO:0000256" key="6">
    <source>
        <dbReference type="ARBA" id="ARBA00022918"/>
    </source>
</evidence>
<dbReference type="Gene3D" id="3.30.420.10">
    <property type="entry name" value="Ribonuclease H-like superfamily/Ribonuclease H"/>
    <property type="match status" value="1"/>
</dbReference>
<dbReference type="InParanoid" id="C5LS19"/>
<dbReference type="GO" id="GO:0003964">
    <property type="term" value="F:RNA-directed DNA polymerase activity"/>
    <property type="evidence" value="ECO:0007669"/>
    <property type="project" value="UniProtKB-KW"/>
</dbReference>
<dbReference type="Gene3D" id="2.40.70.10">
    <property type="entry name" value="Acid Proteases"/>
    <property type="match status" value="1"/>
</dbReference>
<dbReference type="Gene3D" id="1.10.340.70">
    <property type="match status" value="1"/>
</dbReference>
<dbReference type="GO" id="GO:0008270">
    <property type="term" value="F:zinc ion binding"/>
    <property type="evidence" value="ECO:0007669"/>
    <property type="project" value="InterPro"/>
</dbReference>
<protein>
    <submittedName>
        <fullName evidence="8">Retrovirus polyprotein, putative</fullName>
    </submittedName>
</protein>
<dbReference type="Proteomes" id="UP000007800">
    <property type="component" value="Unassembled WGS sequence"/>
</dbReference>
<dbReference type="PROSITE" id="PS50175">
    <property type="entry name" value="ASP_PROT_RETROV"/>
    <property type="match status" value="1"/>
</dbReference>
<keyword evidence="1" id="KW-0808">Transferase</keyword>
<dbReference type="RefSeq" id="XP_002767773.1">
    <property type="nucleotide sequence ID" value="XM_002767727.1"/>
</dbReference>